<dbReference type="Proteomes" id="UP000192257">
    <property type="component" value="Unassembled WGS sequence"/>
</dbReference>
<name>A0A1X0NPD4_9TRYP</name>
<organism evidence="3 4">
    <name type="scientific">Trypanosoma theileri</name>
    <dbReference type="NCBI Taxonomy" id="67003"/>
    <lineage>
        <taxon>Eukaryota</taxon>
        <taxon>Discoba</taxon>
        <taxon>Euglenozoa</taxon>
        <taxon>Kinetoplastea</taxon>
        <taxon>Metakinetoplastina</taxon>
        <taxon>Trypanosomatida</taxon>
        <taxon>Trypanosomatidae</taxon>
        <taxon>Trypanosoma</taxon>
    </lineage>
</organism>
<dbReference type="Pfam" id="PF13768">
    <property type="entry name" value="VWA_3"/>
    <property type="match status" value="1"/>
</dbReference>
<dbReference type="InterPro" id="IPR002035">
    <property type="entry name" value="VWF_A"/>
</dbReference>
<dbReference type="PANTHER" id="PTHR45737:SF6">
    <property type="entry name" value="VON WILLEBRAND FACTOR A DOMAIN-CONTAINING PROTEIN 5A"/>
    <property type="match status" value="1"/>
</dbReference>
<evidence type="ECO:0000256" key="1">
    <source>
        <dbReference type="SAM" id="MobiDB-lite"/>
    </source>
</evidence>
<dbReference type="EMBL" id="NBCO01000029">
    <property type="protein sequence ID" value="ORC86353.1"/>
    <property type="molecule type" value="Genomic_DNA"/>
</dbReference>
<feature type="domain" description="VWFA" evidence="2">
    <location>
        <begin position="288"/>
        <end position="452"/>
    </location>
</feature>
<dbReference type="Gene3D" id="3.40.50.410">
    <property type="entry name" value="von Willebrand factor, type A domain"/>
    <property type="match status" value="1"/>
</dbReference>
<keyword evidence="4" id="KW-1185">Reference proteome</keyword>
<evidence type="ECO:0000313" key="4">
    <source>
        <dbReference type="Proteomes" id="UP000192257"/>
    </source>
</evidence>
<accession>A0A1X0NPD4</accession>
<protein>
    <recommendedName>
        <fullName evidence="2">VWFA domain-containing protein</fullName>
    </recommendedName>
</protein>
<proteinExistence type="predicted"/>
<dbReference type="STRING" id="67003.A0A1X0NPD4"/>
<dbReference type="PANTHER" id="PTHR45737">
    <property type="entry name" value="VON WILLEBRAND FACTOR A DOMAIN-CONTAINING PROTEIN 5A"/>
    <property type="match status" value="1"/>
</dbReference>
<comment type="caution">
    <text evidence="3">The sequence shown here is derived from an EMBL/GenBank/DDBJ whole genome shotgun (WGS) entry which is preliminary data.</text>
</comment>
<feature type="region of interest" description="Disordered" evidence="1">
    <location>
        <begin position="643"/>
        <end position="677"/>
    </location>
</feature>
<gene>
    <name evidence="3" type="ORF">TM35_000292350</name>
</gene>
<dbReference type="GeneID" id="39988172"/>
<dbReference type="RefSeq" id="XP_028880419.1">
    <property type="nucleotide sequence ID" value="XM_029028392.1"/>
</dbReference>
<sequence length="843" mass="91644">MSLQHFAYSSAPDGDIGVLTATAYTPLSLRGCAVEVEVRGNCARVNVRYEYMNYTGKEQQVIAVYPLPSDWDLLACRAEHNGDSVFTNTIHTKSNPISLNMNTTGKDDLAVAAQALPWIVATGASVLAAATYHVPLDTTRCRGNVRVQLPAELFPRVRNLPSSTLAYAALFDMKIPSKLPEGWTIDAKCDMFVPLAGAVQVYPASAEASAQVEYIGDSGFTLHYNTPLTTQMRDGFEVNCVVRESAEPMRFFLARDDGKVVQDEDRYALTLAFTPQLEGRSGCIANTELVLLVDSHSREASAAMAQSIAIAVRGVPNTVRVNVVLVGTKNDVSLCPRGAMSLTELPLDQIIAFVKETMPQPAGTGESKLHRALRAVMKQDTLSLCGPVSFGYVRHVVVMSDEGDAPFATEVITEAVSHRPNMCFSAIGVLLAGTAEISMLRLLAEEGGGVYRDAEDAQGVTEVLVEILAQVMVPTLTDIIIRFDEPEVRASVGKTLPAVAQGTQRFVYAMAPSSLTTLGISVVGRIGPTVIEYIGKGNPQEVIFTSSTEPQNPLSIGLFHLAAASARVRYLIENSENSGLSKSEVQEVARISKTFMLPSPFTEMIQIRPSAPPTSSAPVLVAAHYIPRSRTYMRRMMRCKREQLANGSVDRRPRAKPLLPKQKEEKGKEEKEREREEEQLQAIKIIPSEGGETVQPSAVDYVQLLPPSTTREFLRAIVVDVVESVLSPPSLQRLTALQAADGSFPLNATLGTAVGISLERLEREVPLDGFGVSEDMTAARDYLKVHERVWATVVAAAVMELRSLTITDLAYKKALAYAAKHDTEGELLRRARNLISKSPSVSI</sequence>
<dbReference type="OrthoDB" id="273013at2759"/>
<dbReference type="InterPro" id="IPR036465">
    <property type="entry name" value="vWFA_dom_sf"/>
</dbReference>
<feature type="compositionally biased region" description="Basic and acidic residues" evidence="1">
    <location>
        <begin position="661"/>
        <end position="677"/>
    </location>
</feature>
<dbReference type="VEuPathDB" id="TriTrypDB:TM35_000292350"/>
<dbReference type="AlphaFoldDB" id="A0A1X0NPD4"/>
<evidence type="ECO:0000259" key="2">
    <source>
        <dbReference type="Pfam" id="PF13768"/>
    </source>
</evidence>
<evidence type="ECO:0000313" key="3">
    <source>
        <dbReference type="EMBL" id="ORC86353.1"/>
    </source>
</evidence>
<reference evidence="3 4" key="1">
    <citation type="submission" date="2017-03" db="EMBL/GenBank/DDBJ databases">
        <title>An alternative strategy for trypanosome survival in the mammalian bloodstream revealed through genome and transcriptome analysis of the ubiquitous bovine parasite Trypanosoma (Megatrypanum) theileri.</title>
        <authorList>
            <person name="Kelly S."/>
            <person name="Ivens A."/>
            <person name="Mott A."/>
            <person name="O'Neill E."/>
            <person name="Emms D."/>
            <person name="Macleod O."/>
            <person name="Voorheis P."/>
            <person name="Matthews J."/>
            <person name="Matthews K."/>
            <person name="Carrington M."/>
        </authorList>
    </citation>
    <scope>NUCLEOTIDE SEQUENCE [LARGE SCALE GENOMIC DNA]</scope>
    <source>
        <strain evidence="3">Edinburgh</strain>
    </source>
</reference>